<dbReference type="PROSITE" id="PS51186">
    <property type="entry name" value="GNAT"/>
    <property type="match status" value="1"/>
</dbReference>
<proteinExistence type="predicted"/>
<dbReference type="GO" id="GO:0016746">
    <property type="term" value="F:acyltransferase activity"/>
    <property type="evidence" value="ECO:0007669"/>
    <property type="project" value="UniProtKB-KW"/>
</dbReference>
<gene>
    <name evidence="2" type="ORF">ACFPJ6_01900</name>
</gene>
<dbReference type="InterPro" id="IPR016181">
    <property type="entry name" value="Acyl_CoA_acyltransferase"/>
</dbReference>
<feature type="domain" description="N-acetyltransferase" evidence="1">
    <location>
        <begin position="8"/>
        <end position="204"/>
    </location>
</feature>
<keyword evidence="3" id="KW-1185">Reference proteome</keyword>
<comment type="caution">
    <text evidence="2">The sequence shown here is derived from an EMBL/GenBank/DDBJ whole genome shotgun (WGS) entry which is preliminary data.</text>
</comment>
<protein>
    <submittedName>
        <fullName evidence="2">GNAT family N-acetyltransferase</fullName>
        <ecNumber evidence="2">2.3.1.-</ecNumber>
    </submittedName>
</protein>
<evidence type="ECO:0000313" key="3">
    <source>
        <dbReference type="Proteomes" id="UP001596122"/>
    </source>
</evidence>
<dbReference type="EMBL" id="JBHSLD010000001">
    <property type="protein sequence ID" value="MFC5379536.1"/>
    <property type="molecule type" value="Genomic_DNA"/>
</dbReference>
<dbReference type="RefSeq" id="WP_340266181.1">
    <property type="nucleotide sequence ID" value="NZ_JBBEOG010000001.1"/>
</dbReference>
<dbReference type="Pfam" id="PF00583">
    <property type="entry name" value="Acetyltransf_1"/>
    <property type="match status" value="1"/>
</dbReference>
<dbReference type="SUPFAM" id="SSF55729">
    <property type="entry name" value="Acyl-CoA N-acyltransferases (Nat)"/>
    <property type="match status" value="1"/>
</dbReference>
<evidence type="ECO:0000313" key="2">
    <source>
        <dbReference type="EMBL" id="MFC5379536.1"/>
    </source>
</evidence>
<keyword evidence="2" id="KW-0012">Acyltransferase</keyword>
<accession>A0ABW0GM39</accession>
<sequence length="204" mass="22904">MPRTVPDVRVVPANDVPFDDVLAVFGERGYPSRCLCQRFKVPGWLWRDTEPEEREEMLRVGTGCDDPDATQTSGLVAYLGDEPVAWVAVEPRTAYPKLFSPQFRIPWKDRHEDRDDDTVWAVTCFTVRAGHRGRGLMYPLASAAAEHARRHGATAVEAYPMLTEPGQEVTWGEVFVGTAGVFAAAGFERVSHPTKRRVVMRLDF</sequence>
<dbReference type="InterPro" id="IPR000182">
    <property type="entry name" value="GNAT_dom"/>
</dbReference>
<dbReference type="Gene3D" id="3.40.630.30">
    <property type="match status" value="1"/>
</dbReference>
<dbReference type="EC" id="2.3.1.-" evidence="2"/>
<name>A0ABW0GM39_9MICO</name>
<reference evidence="3" key="1">
    <citation type="journal article" date="2019" name="Int. J. Syst. Evol. Microbiol.">
        <title>The Global Catalogue of Microorganisms (GCM) 10K type strain sequencing project: providing services to taxonomists for standard genome sequencing and annotation.</title>
        <authorList>
            <consortium name="The Broad Institute Genomics Platform"/>
            <consortium name="The Broad Institute Genome Sequencing Center for Infectious Disease"/>
            <person name="Wu L."/>
            <person name="Ma J."/>
        </authorList>
    </citation>
    <scope>NUCLEOTIDE SEQUENCE [LARGE SCALE GENOMIC DNA]</scope>
    <source>
        <strain evidence="3">CCUG 43114</strain>
    </source>
</reference>
<keyword evidence="2" id="KW-0808">Transferase</keyword>
<dbReference type="CDD" id="cd04301">
    <property type="entry name" value="NAT_SF"/>
    <property type="match status" value="1"/>
</dbReference>
<evidence type="ECO:0000259" key="1">
    <source>
        <dbReference type="PROSITE" id="PS51186"/>
    </source>
</evidence>
<dbReference type="Proteomes" id="UP001596122">
    <property type="component" value="Unassembled WGS sequence"/>
</dbReference>
<organism evidence="2 3">
    <name type="scientific">Aquipuribacter nitratireducens</name>
    <dbReference type="NCBI Taxonomy" id="650104"/>
    <lineage>
        <taxon>Bacteria</taxon>
        <taxon>Bacillati</taxon>
        <taxon>Actinomycetota</taxon>
        <taxon>Actinomycetes</taxon>
        <taxon>Micrococcales</taxon>
        <taxon>Intrasporangiaceae</taxon>
        <taxon>Aquipuribacter</taxon>
    </lineage>
</organism>